<evidence type="ECO:0000256" key="1">
    <source>
        <dbReference type="SAM" id="Phobius"/>
    </source>
</evidence>
<dbReference type="STRING" id="283786.SAMN04487990_11057"/>
<dbReference type="AlphaFoldDB" id="A0A1H4A9B4"/>
<feature type="transmembrane region" description="Helical" evidence="1">
    <location>
        <begin position="87"/>
        <end position="107"/>
    </location>
</feature>
<accession>A0A1H4A9B4</accession>
<name>A0A1H4A9B4_BIZPA</name>
<feature type="transmembrane region" description="Helical" evidence="1">
    <location>
        <begin position="119"/>
        <end position="136"/>
    </location>
</feature>
<keyword evidence="3" id="KW-1185">Reference proteome</keyword>
<sequence>MTKEKSKFRETDRKSILLGSVFAILIAISPYLFYAYESVPEQAVWDTLFFKYTSVHYENAQVAFWTITGKVMPLYFLVIWFFTCRHWWYHALLIPIIMYIIQLVSVINEDISYFDRLELTYFLPLMAVIIPSIYLIRAQLFDRINTVNKTTQDLEDELKIKPKNLIDKIKQYF</sequence>
<dbReference type="OrthoDB" id="1446731at2"/>
<dbReference type="RefSeq" id="WP_092134159.1">
    <property type="nucleotide sequence ID" value="NZ_FNQK01000010.1"/>
</dbReference>
<reference evidence="3" key="1">
    <citation type="submission" date="2016-10" db="EMBL/GenBank/DDBJ databases">
        <authorList>
            <person name="Varghese N."/>
            <person name="Submissions S."/>
        </authorList>
    </citation>
    <scope>NUCLEOTIDE SEQUENCE [LARGE SCALE GENOMIC DNA]</scope>
    <source>
        <strain evidence="3">DSM 23842</strain>
    </source>
</reference>
<keyword evidence="1" id="KW-0812">Transmembrane</keyword>
<organism evidence="2 3">
    <name type="scientific">Bizionia paragorgiae</name>
    <dbReference type="NCBI Taxonomy" id="283786"/>
    <lineage>
        <taxon>Bacteria</taxon>
        <taxon>Pseudomonadati</taxon>
        <taxon>Bacteroidota</taxon>
        <taxon>Flavobacteriia</taxon>
        <taxon>Flavobacteriales</taxon>
        <taxon>Flavobacteriaceae</taxon>
        <taxon>Bizionia</taxon>
    </lineage>
</organism>
<keyword evidence="1" id="KW-1133">Transmembrane helix</keyword>
<dbReference type="EMBL" id="FNQK01000010">
    <property type="protein sequence ID" value="SEA32368.1"/>
    <property type="molecule type" value="Genomic_DNA"/>
</dbReference>
<gene>
    <name evidence="2" type="ORF">SAMN04487990_11057</name>
</gene>
<dbReference type="Proteomes" id="UP000198846">
    <property type="component" value="Unassembled WGS sequence"/>
</dbReference>
<evidence type="ECO:0000313" key="2">
    <source>
        <dbReference type="EMBL" id="SEA32368.1"/>
    </source>
</evidence>
<keyword evidence="1" id="KW-0472">Membrane</keyword>
<feature type="transmembrane region" description="Helical" evidence="1">
    <location>
        <begin position="16"/>
        <end position="36"/>
    </location>
</feature>
<evidence type="ECO:0000313" key="3">
    <source>
        <dbReference type="Proteomes" id="UP000198846"/>
    </source>
</evidence>
<feature type="transmembrane region" description="Helical" evidence="1">
    <location>
        <begin position="62"/>
        <end position="82"/>
    </location>
</feature>
<protein>
    <submittedName>
        <fullName evidence="2">Uncharacterized protein</fullName>
    </submittedName>
</protein>
<proteinExistence type="predicted"/>